<evidence type="ECO:0008006" key="4">
    <source>
        <dbReference type="Google" id="ProtNLM"/>
    </source>
</evidence>
<dbReference type="InParanoid" id="A0A2T3BDS4"/>
<sequence length="196" mass="23418">MTTYYVPSYSLREQYRMGSLAKKHRSGRSHRKFKPLPPDAIPDYPSRPYITDLPPEIQLSIFENLDPVASTCLGLSSKKLYPVHRSKHKKVSLFESGRDHQVPLCLYLKNWAPADLMLDWETERLVSREKYNALQKDRERRHREAEAYNSGHASHRQSSRYYQQQHEPSQPRLKRRRRFERHDIWTCGRRLRSWGL</sequence>
<protein>
    <recommendedName>
        <fullName evidence="4">F-box domain-containing protein</fullName>
    </recommendedName>
</protein>
<feature type="compositionally biased region" description="Basic and acidic residues" evidence="1">
    <location>
        <begin position="134"/>
        <end position="146"/>
    </location>
</feature>
<name>A0A2T3BDS4_AMORE</name>
<dbReference type="Proteomes" id="UP000241818">
    <property type="component" value="Unassembled WGS sequence"/>
</dbReference>
<reference evidence="2 3" key="1">
    <citation type="journal article" date="2018" name="New Phytol.">
        <title>Comparative genomics and transcriptomics depict ericoid mycorrhizal fungi as versatile saprotrophs and plant mutualists.</title>
        <authorList>
            <person name="Martino E."/>
            <person name="Morin E."/>
            <person name="Grelet G.A."/>
            <person name="Kuo A."/>
            <person name="Kohler A."/>
            <person name="Daghino S."/>
            <person name="Barry K.W."/>
            <person name="Cichocki N."/>
            <person name="Clum A."/>
            <person name="Dockter R.B."/>
            <person name="Hainaut M."/>
            <person name="Kuo R.C."/>
            <person name="LaButti K."/>
            <person name="Lindahl B.D."/>
            <person name="Lindquist E.A."/>
            <person name="Lipzen A."/>
            <person name="Khouja H.R."/>
            <person name="Magnuson J."/>
            <person name="Murat C."/>
            <person name="Ohm R.A."/>
            <person name="Singer S.W."/>
            <person name="Spatafora J.W."/>
            <person name="Wang M."/>
            <person name="Veneault-Fourrey C."/>
            <person name="Henrissat B."/>
            <person name="Grigoriev I.V."/>
            <person name="Martin F.M."/>
            <person name="Perotto S."/>
        </authorList>
    </citation>
    <scope>NUCLEOTIDE SEQUENCE [LARGE SCALE GENOMIC DNA]</scope>
    <source>
        <strain evidence="2 3">ATCC 22711</strain>
    </source>
</reference>
<dbReference type="SUPFAM" id="SSF81383">
    <property type="entry name" value="F-box domain"/>
    <property type="match status" value="1"/>
</dbReference>
<proteinExistence type="predicted"/>
<organism evidence="2 3">
    <name type="scientific">Amorphotheca resinae ATCC 22711</name>
    <dbReference type="NCBI Taxonomy" id="857342"/>
    <lineage>
        <taxon>Eukaryota</taxon>
        <taxon>Fungi</taxon>
        <taxon>Dikarya</taxon>
        <taxon>Ascomycota</taxon>
        <taxon>Pezizomycotina</taxon>
        <taxon>Leotiomycetes</taxon>
        <taxon>Helotiales</taxon>
        <taxon>Amorphothecaceae</taxon>
        <taxon>Amorphotheca</taxon>
    </lineage>
</organism>
<dbReference type="InterPro" id="IPR036047">
    <property type="entry name" value="F-box-like_dom_sf"/>
</dbReference>
<dbReference type="OrthoDB" id="3445164at2759"/>
<evidence type="ECO:0000256" key="1">
    <source>
        <dbReference type="SAM" id="MobiDB-lite"/>
    </source>
</evidence>
<dbReference type="EMBL" id="KZ679006">
    <property type="protein sequence ID" value="PSS27557.1"/>
    <property type="molecule type" value="Genomic_DNA"/>
</dbReference>
<evidence type="ECO:0000313" key="2">
    <source>
        <dbReference type="EMBL" id="PSS27557.1"/>
    </source>
</evidence>
<evidence type="ECO:0000313" key="3">
    <source>
        <dbReference type="Proteomes" id="UP000241818"/>
    </source>
</evidence>
<dbReference type="AlphaFoldDB" id="A0A2T3BDS4"/>
<dbReference type="RefSeq" id="XP_024725082.1">
    <property type="nucleotide sequence ID" value="XM_024868516.1"/>
</dbReference>
<accession>A0A2T3BDS4</accession>
<gene>
    <name evidence="2" type="ORF">M430DRAFT_55062</name>
</gene>
<dbReference type="GeneID" id="36576597"/>
<feature type="region of interest" description="Disordered" evidence="1">
    <location>
        <begin position="134"/>
        <end position="175"/>
    </location>
</feature>
<keyword evidence="3" id="KW-1185">Reference proteome</keyword>